<dbReference type="SMART" id="SM00895">
    <property type="entry name" value="FCD"/>
    <property type="match status" value="1"/>
</dbReference>
<evidence type="ECO:0000313" key="5">
    <source>
        <dbReference type="EMBL" id="GAA1956367.1"/>
    </source>
</evidence>
<dbReference type="SMART" id="SM00345">
    <property type="entry name" value="HTH_GNTR"/>
    <property type="match status" value="1"/>
</dbReference>
<dbReference type="PROSITE" id="PS50949">
    <property type="entry name" value="HTH_GNTR"/>
    <property type="match status" value="1"/>
</dbReference>
<keyword evidence="2" id="KW-0238">DNA-binding</keyword>
<dbReference type="Proteomes" id="UP001501116">
    <property type="component" value="Unassembled WGS sequence"/>
</dbReference>
<dbReference type="EMBL" id="BAAANN010000009">
    <property type="protein sequence ID" value="GAA1956367.1"/>
    <property type="molecule type" value="Genomic_DNA"/>
</dbReference>
<name>A0ABP5C4D3_9PSEU</name>
<dbReference type="PRINTS" id="PR00035">
    <property type="entry name" value="HTHGNTR"/>
</dbReference>
<dbReference type="Gene3D" id="1.10.10.10">
    <property type="entry name" value="Winged helix-like DNA-binding domain superfamily/Winged helix DNA-binding domain"/>
    <property type="match status" value="1"/>
</dbReference>
<organism evidence="5 6">
    <name type="scientific">Amycolatopsis minnesotensis</name>
    <dbReference type="NCBI Taxonomy" id="337894"/>
    <lineage>
        <taxon>Bacteria</taxon>
        <taxon>Bacillati</taxon>
        <taxon>Actinomycetota</taxon>
        <taxon>Actinomycetes</taxon>
        <taxon>Pseudonocardiales</taxon>
        <taxon>Pseudonocardiaceae</taxon>
        <taxon>Amycolatopsis</taxon>
    </lineage>
</organism>
<evidence type="ECO:0000256" key="1">
    <source>
        <dbReference type="ARBA" id="ARBA00023015"/>
    </source>
</evidence>
<evidence type="ECO:0000259" key="4">
    <source>
        <dbReference type="PROSITE" id="PS50949"/>
    </source>
</evidence>
<dbReference type="InterPro" id="IPR000524">
    <property type="entry name" value="Tscrpt_reg_HTH_GntR"/>
</dbReference>
<feature type="domain" description="HTH gntR-type" evidence="4">
    <location>
        <begin position="1"/>
        <end position="58"/>
    </location>
</feature>
<dbReference type="InterPro" id="IPR036388">
    <property type="entry name" value="WH-like_DNA-bd_sf"/>
</dbReference>
<dbReference type="CDD" id="cd07377">
    <property type="entry name" value="WHTH_GntR"/>
    <property type="match status" value="1"/>
</dbReference>
<sequence length="195" mass="21768">MQQRILSTEIEPGQRVNESQLADELGLSRTPVREALLRLEGQGWVRFDHGRGFVVTPLSADEIRETYPIIAQLEQLAVTTTGQALRTLAPVLGKINREFADSAEPGRSHELDARFHRTLVSRCGNGRLIALLARQWQTLRRYEHFYMTDAADHRRSAEQHAAIIAAIEAGDLVAAAEKLVDNTVGSMYVLLDRLG</sequence>
<gene>
    <name evidence="5" type="ORF">GCM10009754_27850</name>
</gene>
<dbReference type="PANTHER" id="PTHR43537">
    <property type="entry name" value="TRANSCRIPTIONAL REGULATOR, GNTR FAMILY"/>
    <property type="match status" value="1"/>
</dbReference>
<proteinExistence type="predicted"/>
<keyword evidence="3" id="KW-0804">Transcription</keyword>
<keyword evidence="6" id="KW-1185">Reference proteome</keyword>
<dbReference type="SUPFAM" id="SSF46785">
    <property type="entry name" value="Winged helix' DNA-binding domain"/>
    <property type="match status" value="1"/>
</dbReference>
<comment type="caution">
    <text evidence="5">The sequence shown here is derived from an EMBL/GenBank/DDBJ whole genome shotgun (WGS) entry which is preliminary data.</text>
</comment>
<dbReference type="InterPro" id="IPR036390">
    <property type="entry name" value="WH_DNA-bd_sf"/>
</dbReference>
<accession>A0ABP5C4D3</accession>
<dbReference type="Pfam" id="PF00392">
    <property type="entry name" value="GntR"/>
    <property type="match status" value="1"/>
</dbReference>
<dbReference type="InterPro" id="IPR011711">
    <property type="entry name" value="GntR_C"/>
</dbReference>
<evidence type="ECO:0000256" key="2">
    <source>
        <dbReference type="ARBA" id="ARBA00023125"/>
    </source>
</evidence>
<keyword evidence="1" id="KW-0805">Transcription regulation</keyword>
<reference evidence="6" key="1">
    <citation type="journal article" date="2019" name="Int. J. Syst. Evol. Microbiol.">
        <title>The Global Catalogue of Microorganisms (GCM) 10K type strain sequencing project: providing services to taxonomists for standard genome sequencing and annotation.</title>
        <authorList>
            <consortium name="The Broad Institute Genomics Platform"/>
            <consortium name="The Broad Institute Genome Sequencing Center for Infectious Disease"/>
            <person name="Wu L."/>
            <person name="Ma J."/>
        </authorList>
    </citation>
    <scope>NUCLEOTIDE SEQUENCE [LARGE SCALE GENOMIC DNA]</scope>
    <source>
        <strain evidence="6">JCM 14545</strain>
    </source>
</reference>
<evidence type="ECO:0000256" key="3">
    <source>
        <dbReference type="ARBA" id="ARBA00023163"/>
    </source>
</evidence>
<protein>
    <submittedName>
        <fullName evidence="5">GntR family transcriptional regulator</fullName>
    </submittedName>
</protein>
<dbReference type="PANTHER" id="PTHR43537:SF5">
    <property type="entry name" value="UXU OPERON TRANSCRIPTIONAL REGULATOR"/>
    <property type="match status" value="1"/>
</dbReference>
<dbReference type="Gene3D" id="1.20.120.530">
    <property type="entry name" value="GntR ligand-binding domain-like"/>
    <property type="match status" value="1"/>
</dbReference>
<evidence type="ECO:0000313" key="6">
    <source>
        <dbReference type="Proteomes" id="UP001501116"/>
    </source>
</evidence>
<dbReference type="SUPFAM" id="SSF48008">
    <property type="entry name" value="GntR ligand-binding domain-like"/>
    <property type="match status" value="1"/>
</dbReference>
<dbReference type="InterPro" id="IPR008920">
    <property type="entry name" value="TF_FadR/GntR_C"/>
</dbReference>
<dbReference type="Pfam" id="PF07729">
    <property type="entry name" value="FCD"/>
    <property type="match status" value="1"/>
</dbReference>